<dbReference type="Gene3D" id="1.20.900.10">
    <property type="entry name" value="Dbl homology (DH) domain"/>
    <property type="match status" value="1"/>
</dbReference>
<dbReference type="OrthoDB" id="660555at2759"/>
<dbReference type="AlphaFoldDB" id="A0A1X6NEJ1"/>
<dbReference type="PANTHER" id="PTHR12673:SF159">
    <property type="entry name" value="LD03170P"/>
    <property type="match status" value="1"/>
</dbReference>
<dbReference type="InterPro" id="IPR035899">
    <property type="entry name" value="DBL_dom_sf"/>
</dbReference>
<feature type="compositionally biased region" description="Low complexity" evidence="1">
    <location>
        <begin position="373"/>
        <end position="383"/>
    </location>
</feature>
<feature type="compositionally biased region" description="Low complexity" evidence="1">
    <location>
        <begin position="69"/>
        <end position="81"/>
    </location>
</feature>
<feature type="compositionally biased region" description="Basic residues" evidence="1">
    <location>
        <begin position="267"/>
        <end position="276"/>
    </location>
</feature>
<feature type="compositionally biased region" description="Low complexity" evidence="1">
    <location>
        <begin position="279"/>
        <end position="295"/>
    </location>
</feature>
<protein>
    <recommendedName>
        <fullName evidence="2">DH domain-containing protein</fullName>
    </recommendedName>
</protein>
<feature type="domain" description="DH" evidence="2">
    <location>
        <begin position="702"/>
        <end position="760"/>
    </location>
</feature>
<evidence type="ECO:0000259" key="2">
    <source>
        <dbReference type="PROSITE" id="PS50010"/>
    </source>
</evidence>
<dbReference type="EMBL" id="KZ110591">
    <property type="protein sequence ID" value="OSX67058.1"/>
    <property type="molecule type" value="Genomic_DNA"/>
</dbReference>
<feature type="compositionally biased region" description="Polar residues" evidence="1">
    <location>
        <begin position="213"/>
        <end position="230"/>
    </location>
</feature>
<dbReference type="Proteomes" id="UP000194127">
    <property type="component" value="Unassembled WGS sequence"/>
</dbReference>
<dbReference type="GO" id="GO:0005737">
    <property type="term" value="C:cytoplasm"/>
    <property type="evidence" value="ECO:0007669"/>
    <property type="project" value="TreeGrafter"/>
</dbReference>
<dbReference type="PANTHER" id="PTHR12673">
    <property type="entry name" value="FACIOGENITAL DYSPLASIA PROTEIN"/>
    <property type="match status" value="1"/>
</dbReference>
<sequence length="770" mass="83142">MAVLTQSPLPISPHALPCPSLASSQPGATAAISMRSYFDDKPRVAETAHIECTPRRQRLLPEIPPPLDPSGSSSSVYSNESADCHSVLETEDAPTSFLDTAQYAGYAHAEPQILAPSARAAPAHSSGDRPRSKYDELVDALMHDPPVLSTPPPVPPKSDVRKAKSVSIVAPSDEPQEDVYPYCDHTVSEPGHDLTFTIPEASSSGRAPHGRTLASQSLSEHTNPTHGYTSRLSWADKASIPTYRNSFPLAGHQLPSTLTSFPATPQHGRRKLKKSITRPNSLMNPLPSPSSSCTGTGSRIWRALSLHVPSGHKDESPRSLKASKFFRTRSATHTSFLDSDPMAMRRWTLAMADVPDEVLVQELDKLWKEGRSRVSTSRTPTSSQQGHGSDCDSRDWRPSFVYGNSSGSPWRASTRFQLGGESDSEDEEGLEGTVEEAEEDAEDAEEWRTARRALLCCRELVRTERNYQARLRQLLNAQSSHPMFSLLLSYVPALLEASDALLVRLVDDPSAWGVSAAFIGCEEDLEAAFVAWCGTVGEFFADPEEKDKRGRKLARKVNDVSASAHGHDEFGVRQKGGKGAAPAPAPAPAPPLSTRSLSQGGLGLPKPKVPEARRMSLFGMGESGGMFTAALGTGLAFGLSPVSQPHGYVKHGSTASVGKVTGPAGSLSRTLSAWKRKSMPSSLYHLPSSAGTLPSPVAPTAEEKKLTVRDLAIQPTQRVMRYVLQYKDLLAHTPVSSPSRGLVERALESALRIAKKCDRAQGNSAFLRRP</sequence>
<feature type="region of interest" description="Disordered" evidence="1">
    <location>
        <begin position="411"/>
        <end position="443"/>
    </location>
</feature>
<gene>
    <name evidence="3" type="ORF">POSPLADRAFT_1127000</name>
</gene>
<evidence type="ECO:0000313" key="4">
    <source>
        <dbReference type="Proteomes" id="UP000194127"/>
    </source>
</evidence>
<dbReference type="STRING" id="670580.A0A1X6NEJ1"/>
<dbReference type="InterPro" id="IPR051092">
    <property type="entry name" value="FYVE_RhoGEF_PH"/>
</dbReference>
<dbReference type="InterPro" id="IPR000219">
    <property type="entry name" value="DH_dom"/>
</dbReference>
<dbReference type="GO" id="GO:0005085">
    <property type="term" value="F:guanyl-nucleotide exchange factor activity"/>
    <property type="evidence" value="ECO:0007669"/>
    <property type="project" value="InterPro"/>
</dbReference>
<dbReference type="RefSeq" id="XP_024343852.1">
    <property type="nucleotide sequence ID" value="XM_024483577.1"/>
</dbReference>
<feature type="region of interest" description="Disordered" evidence="1">
    <location>
        <begin position="53"/>
        <end position="84"/>
    </location>
</feature>
<feature type="region of interest" description="Disordered" evidence="1">
    <location>
        <begin position="200"/>
        <end position="230"/>
    </location>
</feature>
<dbReference type="PROSITE" id="PS50010">
    <property type="entry name" value="DH_2"/>
    <property type="match status" value="1"/>
</dbReference>
<proteinExistence type="predicted"/>
<accession>A0A1X6NEJ1</accession>
<organism evidence="3 4">
    <name type="scientific">Postia placenta MAD-698-R-SB12</name>
    <dbReference type="NCBI Taxonomy" id="670580"/>
    <lineage>
        <taxon>Eukaryota</taxon>
        <taxon>Fungi</taxon>
        <taxon>Dikarya</taxon>
        <taxon>Basidiomycota</taxon>
        <taxon>Agaricomycotina</taxon>
        <taxon>Agaricomycetes</taxon>
        <taxon>Polyporales</taxon>
        <taxon>Adustoporiaceae</taxon>
        <taxon>Rhodonia</taxon>
    </lineage>
</organism>
<dbReference type="Pfam" id="PF00621">
    <property type="entry name" value="RhoGEF"/>
    <property type="match status" value="1"/>
</dbReference>
<feature type="region of interest" description="Disordered" evidence="1">
    <location>
        <begin position="370"/>
        <end position="395"/>
    </location>
</feature>
<feature type="region of interest" description="Disordered" evidence="1">
    <location>
        <begin position="258"/>
        <end position="295"/>
    </location>
</feature>
<feature type="region of interest" description="Disordered" evidence="1">
    <location>
        <begin position="547"/>
        <end position="609"/>
    </location>
</feature>
<reference evidence="3 4" key="1">
    <citation type="submission" date="2017-04" db="EMBL/GenBank/DDBJ databases">
        <title>Genome Sequence of the Model Brown-Rot Fungus Postia placenta SB12.</title>
        <authorList>
            <consortium name="DOE Joint Genome Institute"/>
            <person name="Gaskell J."/>
            <person name="Kersten P."/>
            <person name="Larrondo L.F."/>
            <person name="Canessa P."/>
            <person name="Martinez D."/>
            <person name="Hibbett D."/>
            <person name="Schmoll M."/>
            <person name="Kubicek C.P."/>
            <person name="Martinez A.T."/>
            <person name="Yadav J."/>
            <person name="Master E."/>
            <person name="Magnuson J.K."/>
            <person name="James T."/>
            <person name="Yaver D."/>
            <person name="Berka R."/>
            <person name="Labutti K."/>
            <person name="Lipzen A."/>
            <person name="Aerts A."/>
            <person name="Barry K."/>
            <person name="Henrissat B."/>
            <person name="Blanchette R."/>
            <person name="Grigoriev I."/>
            <person name="Cullen D."/>
        </authorList>
    </citation>
    <scope>NUCLEOTIDE SEQUENCE [LARGE SCALE GENOMIC DNA]</scope>
    <source>
        <strain evidence="3 4">MAD-698-R-SB12</strain>
    </source>
</reference>
<dbReference type="GeneID" id="36328526"/>
<evidence type="ECO:0000256" key="1">
    <source>
        <dbReference type="SAM" id="MobiDB-lite"/>
    </source>
</evidence>
<dbReference type="SUPFAM" id="SSF48065">
    <property type="entry name" value="DBL homology domain (DH-domain)"/>
    <property type="match status" value="1"/>
</dbReference>
<feature type="compositionally biased region" description="Acidic residues" evidence="1">
    <location>
        <begin position="422"/>
        <end position="443"/>
    </location>
</feature>
<keyword evidence="4" id="KW-1185">Reference proteome</keyword>
<evidence type="ECO:0000313" key="3">
    <source>
        <dbReference type="EMBL" id="OSX67058.1"/>
    </source>
</evidence>
<name>A0A1X6NEJ1_9APHY</name>